<dbReference type="GO" id="GO:0031509">
    <property type="term" value="P:subtelomeric heterochromatin formation"/>
    <property type="evidence" value="ECO:0007669"/>
    <property type="project" value="EnsemblFungi"/>
</dbReference>
<dbReference type="Gene3D" id="3.40.50.300">
    <property type="entry name" value="P-loop containing nucleotide triphosphate hydrolases"/>
    <property type="match status" value="2"/>
</dbReference>
<dbReference type="EMBL" id="JH993838">
    <property type="protein sequence ID" value="ELQ76551.1"/>
    <property type="molecule type" value="Genomic_DNA"/>
</dbReference>
<dbReference type="InterPro" id="IPR027417">
    <property type="entry name" value="P-loop_NTPase"/>
</dbReference>
<evidence type="ECO:0000256" key="4">
    <source>
        <dbReference type="ARBA" id="ARBA00022806"/>
    </source>
</evidence>
<keyword evidence="5" id="KW-0067">ATP-binding</keyword>
<dbReference type="Proteomes" id="UP000011185">
    <property type="component" value="Unassembled WGS sequence"/>
</dbReference>
<dbReference type="GO" id="GO:0006406">
    <property type="term" value="P:mRNA export from nucleus"/>
    <property type="evidence" value="ECO:0007669"/>
    <property type="project" value="EnsemblFungi"/>
</dbReference>
<dbReference type="Pfam" id="PF00270">
    <property type="entry name" value="DEAD"/>
    <property type="match status" value="1"/>
</dbReference>
<feature type="domain" description="DEAD-box RNA helicase Q" evidence="11">
    <location>
        <begin position="25"/>
        <end position="53"/>
    </location>
</feature>
<accession>L7JZT1</accession>
<evidence type="ECO:0000256" key="2">
    <source>
        <dbReference type="ARBA" id="ARBA00022741"/>
    </source>
</evidence>
<organism evidence="12 13">
    <name type="scientific">Trachipleistophora hominis</name>
    <name type="common">Microsporidian parasite</name>
    <dbReference type="NCBI Taxonomy" id="72359"/>
    <lineage>
        <taxon>Eukaryota</taxon>
        <taxon>Fungi</taxon>
        <taxon>Fungi incertae sedis</taxon>
        <taxon>Microsporidia</taxon>
        <taxon>Pleistophoridae</taxon>
        <taxon>Trachipleistophora</taxon>
    </lineage>
</organism>
<keyword evidence="4 12" id="KW-0347">Helicase</keyword>
<dbReference type="GO" id="GO:0000346">
    <property type="term" value="C:transcription export complex"/>
    <property type="evidence" value="ECO:0007669"/>
    <property type="project" value="EnsemblFungi"/>
</dbReference>
<evidence type="ECO:0000256" key="6">
    <source>
        <dbReference type="ARBA" id="ARBA00022884"/>
    </source>
</evidence>
<dbReference type="FunCoup" id="L7JZT1">
    <property type="interactions" value="307"/>
</dbReference>
<dbReference type="VEuPathDB" id="MicrosporidiaDB:THOM_0462"/>
<evidence type="ECO:0000259" key="11">
    <source>
        <dbReference type="PROSITE" id="PS51195"/>
    </source>
</evidence>
<dbReference type="GO" id="GO:0005524">
    <property type="term" value="F:ATP binding"/>
    <property type="evidence" value="ECO:0007669"/>
    <property type="project" value="UniProtKB-KW"/>
</dbReference>
<dbReference type="CDD" id="cd18787">
    <property type="entry name" value="SF2_C_DEAD"/>
    <property type="match status" value="1"/>
</dbReference>
<evidence type="ECO:0000259" key="10">
    <source>
        <dbReference type="PROSITE" id="PS51194"/>
    </source>
</evidence>
<comment type="catalytic activity">
    <reaction evidence="7">
        <text>ATP + H2O = ADP + phosphate + H(+)</text>
        <dbReference type="Rhea" id="RHEA:13065"/>
        <dbReference type="ChEBI" id="CHEBI:15377"/>
        <dbReference type="ChEBI" id="CHEBI:15378"/>
        <dbReference type="ChEBI" id="CHEBI:30616"/>
        <dbReference type="ChEBI" id="CHEBI:43474"/>
        <dbReference type="ChEBI" id="CHEBI:456216"/>
        <dbReference type="EC" id="3.6.4.13"/>
    </reaction>
</comment>
<dbReference type="HOGENOM" id="CLU_003041_1_0_1"/>
<feature type="domain" description="Helicase ATP-binding" evidence="9">
    <location>
        <begin position="56"/>
        <end position="230"/>
    </location>
</feature>
<dbReference type="GO" id="GO:0003723">
    <property type="term" value="F:RNA binding"/>
    <property type="evidence" value="ECO:0007669"/>
    <property type="project" value="UniProtKB-KW"/>
</dbReference>
<keyword evidence="13" id="KW-1185">Reference proteome</keyword>
<evidence type="ECO:0000259" key="9">
    <source>
        <dbReference type="PROSITE" id="PS51192"/>
    </source>
</evidence>
<dbReference type="OMA" id="YAHVEPK"/>
<evidence type="ECO:0000313" key="13">
    <source>
        <dbReference type="Proteomes" id="UP000011185"/>
    </source>
</evidence>
<evidence type="ECO:0000256" key="5">
    <source>
        <dbReference type="ARBA" id="ARBA00022840"/>
    </source>
</evidence>
<dbReference type="OrthoDB" id="10265785at2759"/>
<reference evidence="12 13" key="1">
    <citation type="journal article" date="2012" name="PLoS Pathog.">
        <title>The genome of the obligate intracellular parasite Trachipleistophora hominis: new insights into microsporidian genome dynamics and reductive evolution.</title>
        <authorList>
            <person name="Heinz E."/>
            <person name="Williams T.A."/>
            <person name="Nakjang S."/>
            <person name="Noel C.J."/>
            <person name="Swan D.C."/>
            <person name="Goldberg A.V."/>
            <person name="Harris S.R."/>
            <person name="Weinmaier T."/>
            <person name="Markert S."/>
            <person name="Becher D."/>
            <person name="Bernhardt J."/>
            <person name="Dagan T."/>
            <person name="Hacker C."/>
            <person name="Lucocq J.M."/>
            <person name="Schweder T."/>
            <person name="Rattei T."/>
            <person name="Hall N."/>
            <person name="Hirt R.P."/>
            <person name="Embley T.M."/>
        </authorList>
    </citation>
    <scope>NUCLEOTIDE SEQUENCE [LARGE SCALE GENOMIC DNA]</scope>
</reference>
<dbReference type="InParanoid" id="L7JZT1"/>
<dbReference type="PROSITE" id="PS51192">
    <property type="entry name" value="HELICASE_ATP_BIND_1"/>
    <property type="match status" value="1"/>
</dbReference>
<protein>
    <recommendedName>
        <fullName evidence="1">RNA helicase</fullName>
        <ecNumber evidence="1">3.6.4.13</ecNumber>
    </recommendedName>
</protein>
<dbReference type="EC" id="3.6.4.13" evidence="1"/>
<dbReference type="GO" id="GO:0031124">
    <property type="term" value="P:mRNA 3'-end processing"/>
    <property type="evidence" value="ECO:0007669"/>
    <property type="project" value="EnsemblFungi"/>
</dbReference>
<dbReference type="GO" id="GO:0000398">
    <property type="term" value="P:mRNA splicing, via spliceosome"/>
    <property type="evidence" value="ECO:0007669"/>
    <property type="project" value="EnsemblFungi"/>
</dbReference>
<dbReference type="InterPro" id="IPR011545">
    <property type="entry name" value="DEAD/DEAH_box_helicase_dom"/>
</dbReference>
<dbReference type="GO" id="GO:0003724">
    <property type="term" value="F:RNA helicase activity"/>
    <property type="evidence" value="ECO:0007669"/>
    <property type="project" value="UniProtKB-EC"/>
</dbReference>
<evidence type="ECO:0000256" key="7">
    <source>
        <dbReference type="ARBA" id="ARBA00047984"/>
    </source>
</evidence>
<dbReference type="InterPro" id="IPR001650">
    <property type="entry name" value="Helicase_C-like"/>
</dbReference>
<dbReference type="InterPro" id="IPR014014">
    <property type="entry name" value="RNA_helicase_DEAD_Q_motif"/>
</dbReference>
<gene>
    <name evidence="12" type="ORF">THOM_0462</name>
</gene>
<dbReference type="GO" id="GO:0006368">
    <property type="term" value="P:transcription elongation by RNA polymerase II"/>
    <property type="evidence" value="ECO:0007669"/>
    <property type="project" value="EnsemblFungi"/>
</dbReference>
<dbReference type="AlphaFoldDB" id="L7JZT1"/>
<dbReference type="PANTHER" id="PTHR47959">
    <property type="entry name" value="ATP-DEPENDENT RNA HELICASE RHLE-RELATED"/>
    <property type="match status" value="1"/>
</dbReference>
<sequence length="397" mass="44859">MSDEELIEYAETVQTEKTKNTDVISSFPELLLKDELIKAIRDANLEHPSAVQQQVIPKAVLGADIICQAKSGTGKTVVFVLSALQRINAEDVSPARVQVMAVANTKEMVVQIANEFRRFMSYTDLKVEMVFGGVDVNGDVEKLKARVDVVVGTPGRLFDLIQRGALDVSALRILIIDEVDSILSSLSSRWTVQRIIYRTPVAKQTMLFTATLSNEMKSTCLLMVRNPFVLQVDEERKLTLHGLEQGYVNVIEDNKRDKLIGLIDSIRDISQCVIFCRDKRRVEVLCEHLKTKGLPAVAITSDYDTNERMQRFMSFKNLNYRFLVTTNLMARGIDIAEINLVVNYDMAEDAQTYLHRVGRAGRFETRGTAVSFICNEEDIVVLNEVQERFEVSIKEIK</sequence>
<evidence type="ECO:0000256" key="3">
    <source>
        <dbReference type="ARBA" id="ARBA00022801"/>
    </source>
</evidence>
<dbReference type="PANTHER" id="PTHR47959:SF1">
    <property type="entry name" value="ATP-DEPENDENT RNA HELICASE DBPA"/>
    <property type="match status" value="1"/>
</dbReference>
<evidence type="ECO:0000256" key="8">
    <source>
        <dbReference type="PROSITE-ProRule" id="PRU00552"/>
    </source>
</evidence>
<evidence type="ECO:0000256" key="1">
    <source>
        <dbReference type="ARBA" id="ARBA00012552"/>
    </source>
</evidence>
<keyword evidence="3 12" id="KW-0378">Hydrolase</keyword>
<dbReference type="PROSITE" id="PS51195">
    <property type="entry name" value="Q_MOTIF"/>
    <property type="match status" value="1"/>
</dbReference>
<dbReference type="SMART" id="SM00490">
    <property type="entry name" value="HELICc"/>
    <property type="match status" value="1"/>
</dbReference>
<dbReference type="GO" id="GO:0016887">
    <property type="term" value="F:ATP hydrolysis activity"/>
    <property type="evidence" value="ECO:0007669"/>
    <property type="project" value="RHEA"/>
</dbReference>
<dbReference type="Pfam" id="PF00271">
    <property type="entry name" value="Helicase_C"/>
    <property type="match status" value="1"/>
</dbReference>
<keyword evidence="2" id="KW-0547">Nucleotide-binding</keyword>
<dbReference type="GO" id="GO:0006283">
    <property type="term" value="P:transcription-coupled nucleotide-excision repair"/>
    <property type="evidence" value="ECO:0007669"/>
    <property type="project" value="EnsemblFungi"/>
</dbReference>
<dbReference type="InterPro" id="IPR050079">
    <property type="entry name" value="DEAD_box_RNA_helicase"/>
</dbReference>
<name>L7JZT1_TRAHO</name>
<dbReference type="PROSITE" id="PS51194">
    <property type="entry name" value="HELICASE_CTER"/>
    <property type="match status" value="1"/>
</dbReference>
<evidence type="ECO:0000313" key="12">
    <source>
        <dbReference type="EMBL" id="ELQ76551.1"/>
    </source>
</evidence>
<dbReference type="GO" id="GO:0005829">
    <property type="term" value="C:cytosol"/>
    <property type="evidence" value="ECO:0007669"/>
    <property type="project" value="TreeGrafter"/>
</dbReference>
<dbReference type="SUPFAM" id="SSF52540">
    <property type="entry name" value="P-loop containing nucleoside triphosphate hydrolases"/>
    <property type="match status" value="1"/>
</dbReference>
<keyword evidence="6" id="KW-0694">RNA-binding</keyword>
<proteinExistence type="predicted"/>
<dbReference type="InterPro" id="IPR014001">
    <property type="entry name" value="Helicase_ATP-bd"/>
</dbReference>
<dbReference type="SMART" id="SM00487">
    <property type="entry name" value="DEXDc"/>
    <property type="match status" value="1"/>
</dbReference>
<feature type="domain" description="Helicase C-terminal" evidence="10">
    <location>
        <begin position="242"/>
        <end position="397"/>
    </location>
</feature>
<feature type="short sequence motif" description="Q motif" evidence="8">
    <location>
        <begin position="25"/>
        <end position="53"/>
    </location>
</feature>
<dbReference type="STRING" id="72359.L7JZT1"/>
<dbReference type="GO" id="GO:0000781">
    <property type="term" value="C:chromosome, telomeric region"/>
    <property type="evidence" value="ECO:0007669"/>
    <property type="project" value="EnsemblFungi"/>
</dbReference>